<dbReference type="AlphaFoldDB" id="A0A2J6PPT4"/>
<dbReference type="SUPFAM" id="SSF57997">
    <property type="entry name" value="Tropomyosin"/>
    <property type="match status" value="1"/>
</dbReference>
<protein>
    <submittedName>
        <fullName evidence="3">Uncharacterized protein</fullName>
    </submittedName>
</protein>
<keyword evidence="4" id="KW-1185">Reference proteome</keyword>
<feature type="coiled-coil region" evidence="1">
    <location>
        <begin position="349"/>
        <end position="448"/>
    </location>
</feature>
<dbReference type="EMBL" id="KZ613509">
    <property type="protein sequence ID" value="PMD16009.1"/>
    <property type="molecule type" value="Genomic_DNA"/>
</dbReference>
<dbReference type="OrthoDB" id="3538144at2759"/>
<evidence type="ECO:0000313" key="3">
    <source>
        <dbReference type="EMBL" id="PMD16009.1"/>
    </source>
</evidence>
<evidence type="ECO:0000313" key="4">
    <source>
        <dbReference type="Proteomes" id="UP000235672"/>
    </source>
</evidence>
<feature type="region of interest" description="Disordered" evidence="2">
    <location>
        <begin position="545"/>
        <end position="567"/>
    </location>
</feature>
<organism evidence="3 4">
    <name type="scientific">Hyaloscypha hepaticicola</name>
    <dbReference type="NCBI Taxonomy" id="2082293"/>
    <lineage>
        <taxon>Eukaryota</taxon>
        <taxon>Fungi</taxon>
        <taxon>Dikarya</taxon>
        <taxon>Ascomycota</taxon>
        <taxon>Pezizomycotina</taxon>
        <taxon>Leotiomycetes</taxon>
        <taxon>Helotiales</taxon>
        <taxon>Hyaloscyphaceae</taxon>
        <taxon>Hyaloscypha</taxon>
    </lineage>
</organism>
<evidence type="ECO:0000256" key="2">
    <source>
        <dbReference type="SAM" id="MobiDB-lite"/>
    </source>
</evidence>
<keyword evidence="1" id="KW-0175">Coiled coil</keyword>
<feature type="compositionally biased region" description="Basic and acidic residues" evidence="2">
    <location>
        <begin position="637"/>
        <end position="647"/>
    </location>
</feature>
<feature type="region of interest" description="Disordered" evidence="2">
    <location>
        <begin position="579"/>
        <end position="615"/>
    </location>
</feature>
<dbReference type="Gene3D" id="1.10.287.1490">
    <property type="match status" value="1"/>
</dbReference>
<sequence length="656" mass="74899">MSSATAECERCRDGDLNNHWDHRTKVTFQTIYDRVKFLLENKPREWKKDPQAAKKELQGAMRELLAKHIERAIGRQIVKTKAIFDGSNLFPQKDDPDAPNHFRWAFNGNYTGFPANKLSLWSEPHILECFEALESDELYIEDLEKALDLDEPKFQLARAAADAFRKHIWEHTGRPVKDLQKCLVGDGSAGLRGWKWDFSWQEEFHKFPHQRLLWKWSDKDLKASMELLKNGSLKLVRIESLRSSSSASCEKTVKKETKATKAARRRGNTMVPSTDDKDDEENEPHNDDKHDDDFDSGSTVVVDEGSNSGDFESYLHMTYQLLKYPARLEKLQPKVLELQTLNNTLRNSNKDLGIKIEDTKKQLKSARARNEILLETLEKKELEVKEMKTKCDRLERENEELSRKYAASEQKLEVKEMKTKCDRLERENEELNRKYAASEQKVKEATTEVYNAINRTTTVSESCDALAAELEQQNKSNRALITGMLASIERSHSPVLETITRPTEPPGQAGHQESPLKTHARPSNIRAASKISQNLHLGYAARTRPFQPSLGQQSPTRPTRPALIPKPNNAHVLTFNCHLPSSNGREGTGTSAKNTPTAQGSENIAQGDTEWLQTESPDCKIFRTRLADDQGGQMFSFKREWSDDERPQTTSKKARN</sequence>
<feature type="region of interest" description="Disordered" evidence="2">
    <location>
        <begin position="498"/>
        <end position="520"/>
    </location>
</feature>
<feature type="compositionally biased region" description="Basic and acidic residues" evidence="2">
    <location>
        <begin position="283"/>
        <end position="292"/>
    </location>
</feature>
<evidence type="ECO:0000256" key="1">
    <source>
        <dbReference type="SAM" id="Coils"/>
    </source>
</evidence>
<feature type="region of interest" description="Disordered" evidence="2">
    <location>
        <begin position="247"/>
        <end position="306"/>
    </location>
</feature>
<reference evidence="3 4" key="1">
    <citation type="submission" date="2016-05" db="EMBL/GenBank/DDBJ databases">
        <title>A degradative enzymes factory behind the ericoid mycorrhizal symbiosis.</title>
        <authorList>
            <consortium name="DOE Joint Genome Institute"/>
            <person name="Martino E."/>
            <person name="Morin E."/>
            <person name="Grelet G."/>
            <person name="Kuo A."/>
            <person name="Kohler A."/>
            <person name="Daghino S."/>
            <person name="Barry K."/>
            <person name="Choi C."/>
            <person name="Cichocki N."/>
            <person name="Clum A."/>
            <person name="Copeland A."/>
            <person name="Hainaut M."/>
            <person name="Haridas S."/>
            <person name="Labutti K."/>
            <person name="Lindquist E."/>
            <person name="Lipzen A."/>
            <person name="Khouja H.-R."/>
            <person name="Murat C."/>
            <person name="Ohm R."/>
            <person name="Olson A."/>
            <person name="Spatafora J."/>
            <person name="Veneault-Fourrey C."/>
            <person name="Henrissat B."/>
            <person name="Grigoriev I."/>
            <person name="Martin F."/>
            <person name="Perotto S."/>
        </authorList>
    </citation>
    <scope>NUCLEOTIDE SEQUENCE [LARGE SCALE GENOMIC DNA]</scope>
    <source>
        <strain evidence="3 4">UAMH 7357</strain>
    </source>
</reference>
<feature type="region of interest" description="Disordered" evidence="2">
    <location>
        <begin position="632"/>
        <end position="656"/>
    </location>
</feature>
<proteinExistence type="predicted"/>
<gene>
    <name evidence="3" type="ORF">NA56DRAFT_709392</name>
</gene>
<name>A0A2J6PPT4_9HELO</name>
<dbReference type="Proteomes" id="UP000235672">
    <property type="component" value="Unassembled WGS sequence"/>
</dbReference>
<accession>A0A2J6PPT4</accession>